<evidence type="ECO:0000259" key="11">
    <source>
        <dbReference type="SMART" id="SM00864"/>
    </source>
</evidence>
<keyword evidence="3 8" id="KW-0132">Cell division</keyword>
<evidence type="ECO:0000256" key="1">
    <source>
        <dbReference type="ARBA" id="ARBA00009690"/>
    </source>
</evidence>
<dbReference type="SMART" id="SM00865">
    <property type="entry name" value="Tubulin_C"/>
    <property type="match status" value="1"/>
</dbReference>
<dbReference type="InterPro" id="IPR024757">
    <property type="entry name" value="FtsZ_C"/>
</dbReference>
<evidence type="ECO:0000256" key="2">
    <source>
        <dbReference type="ARBA" id="ARBA00022490"/>
    </source>
</evidence>
<dbReference type="InterPro" id="IPR008280">
    <property type="entry name" value="Tub_FtsZ_C"/>
</dbReference>
<feature type="domain" description="Tubulin/FtsZ 2-layer sandwich" evidence="12">
    <location>
        <begin position="207"/>
        <end position="325"/>
    </location>
</feature>
<dbReference type="GO" id="GO:0003924">
    <property type="term" value="F:GTPase activity"/>
    <property type="evidence" value="ECO:0007669"/>
    <property type="project" value="UniProtKB-UniRule"/>
</dbReference>
<comment type="similarity">
    <text evidence="1 8 10">Belongs to the FtsZ family.</text>
</comment>
<dbReference type="FunFam" id="3.40.50.1440:FF:000023">
    <property type="entry name" value="Cell division protein FtsZ"/>
    <property type="match status" value="1"/>
</dbReference>
<keyword evidence="5 8" id="KW-0342">GTP-binding</keyword>
<organism evidence="13 14">
    <name type="scientific">Candidatus Sungiibacteriota bacterium</name>
    <dbReference type="NCBI Taxonomy" id="2750080"/>
    <lineage>
        <taxon>Bacteria</taxon>
        <taxon>Candidatus Sungiibacteriota</taxon>
    </lineage>
</organism>
<protein>
    <recommendedName>
        <fullName evidence="8 9">Cell division protein FtsZ</fullName>
    </recommendedName>
</protein>
<keyword evidence="4 8" id="KW-0547">Nucleotide-binding</keyword>
<feature type="binding site" evidence="8">
    <location>
        <position position="143"/>
    </location>
    <ligand>
        <name>GTP</name>
        <dbReference type="ChEBI" id="CHEBI:37565"/>
    </ligand>
</feature>
<dbReference type="Pfam" id="PF00091">
    <property type="entry name" value="Tubulin"/>
    <property type="match status" value="1"/>
</dbReference>
<dbReference type="InterPro" id="IPR045061">
    <property type="entry name" value="FtsZ/CetZ"/>
</dbReference>
<dbReference type="Gene3D" id="3.40.50.1440">
    <property type="entry name" value="Tubulin/FtsZ, GTPase domain"/>
    <property type="match status" value="1"/>
</dbReference>
<feature type="binding site" evidence="8">
    <location>
        <position position="139"/>
    </location>
    <ligand>
        <name>GTP</name>
        <dbReference type="ChEBI" id="CHEBI:37565"/>
    </ligand>
</feature>
<evidence type="ECO:0000256" key="10">
    <source>
        <dbReference type="RuleBase" id="RU000631"/>
    </source>
</evidence>
<dbReference type="NCBIfam" id="TIGR00065">
    <property type="entry name" value="ftsZ"/>
    <property type="match status" value="1"/>
</dbReference>
<dbReference type="InterPro" id="IPR020805">
    <property type="entry name" value="Cell_div_FtsZ_CS"/>
</dbReference>
<dbReference type="CDD" id="cd02201">
    <property type="entry name" value="FtsZ_type1"/>
    <property type="match status" value="1"/>
</dbReference>
<keyword evidence="6 8" id="KW-0717">Septation</keyword>
<dbReference type="Gene3D" id="3.30.1330.20">
    <property type="entry name" value="Tubulin/FtsZ, C-terminal domain"/>
    <property type="match status" value="1"/>
</dbReference>
<dbReference type="GO" id="GO:0005737">
    <property type="term" value="C:cytoplasm"/>
    <property type="evidence" value="ECO:0007669"/>
    <property type="project" value="UniProtKB-SubCell"/>
</dbReference>
<reference evidence="13" key="1">
    <citation type="submission" date="2020-07" db="EMBL/GenBank/DDBJ databases">
        <title>Huge and variable diversity of episymbiotic CPR bacteria and DPANN archaea in groundwater ecosystems.</title>
        <authorList>
            <person name="He C.Y."/>
            <person name="Keren R."/>
            <person name="Whittaker M."/>
            <person name="Farag I.F."/>
            <person name="Doudna J."/>
            <person name="Cate J.H.D."/>
            <person name="Banfield J.F."/>
        </authorList>
    </citation>
    <scope>NUCLEOTIDE SEQUENCE</scope>
    <source>
        <strain evidence="13">NC_groundwater_418_Ag_B-0.1um_45_10</strain>
    </source>
</reference>
<dbReference type="GO" id="GO:0032153">
    <property type="term" value="C:cell division site"/>
    <property type="evidence" value="ECO:0007669"/>
    <property type="project" value="UniProtKB-UniRule"/>
</dbReference>
<dbReference type="GO" id="GO:0043093">
    <property type="term" value="P:FtsZ-dependent cytokinesis"/>
    <property type="evidence" value="ECO:0007669"/>
    <property type="project" value="UniProtKB-UniRule"/>
</dbReference>
<dbReference type="EMBL" id="JACPHQ010000021">
    <property type="protein sequence ID" value="MBI2465944.1"/>
    <property type="molecule type" value="Genomic_DNA"/>
</dbReference>
<keyword evidence="7 8" id="KW-0131">Cell cycle</keyword>
<dbReference type="InterPro" id="IPR000158">
    <property type="entry name" value="Cell_div_FtsZ"/>
</dbReference>
<evidence type="ECO:0000256" key="5">
    <source>
        <dbReference type="ARBA" id="ARBA00023134"/>
    </source>
</evidence>
<dbReference type="GO" id="GO:0000917">
    <property type="term" value="P:division septum assembly"/>
    <property type="evidence" value="ECO:0007669"/>
    <property type="project" value="UniProtKB-KW"/>
</dbReference>
<accession>A0A932DSJ6</accession>
<dbReference type="Proteomes" id="UP000709672">
    <property type="component" value="Unassembled WGS sequence"/>
</dbReference>
<feature type="binding site" evidence="8">
    <location>
        <begin position="108"/>
        <end position="110"/>
    </location>
    <ligand>
        <name>GTP</name>
        <dbReference type="ChEBI" id="CHEBI:37565"/>
    </ligand>
</feature>
<evidence type="ECO:0000256" key="8">
    <source>
        <dbReference type="HAMAP-Rule" id="MF_00909"/>
    </source>
</evidence>
<dbReference type="Pfam" id="PF12327">
    <property type="entry name" value="FtsZ_C"/>
    <property type="match status" value="1"/>
</dbReference>
<name>A0A932DSJ6_9BACT</name>
<evidence type="ECO:0000313" key="13">
    <source>
        <dbReference type="EMBL" id="MBI2465944.1"/>
    </source>
</evidence>
<dbReference type="GO" id="GO:0051258">
    <property type="term" value="P:protein polymerization"/>
    <property type="evidence" value="ECO:0007669"/>
    <property type="project" value="UniProtKB-UniRule"/>
</dbReference>
<dbReference type="PROSITE" id="PS01135">
    <property type="entry name" value="FTSZ_2"/>
    <property type="match status" value="1"/>
</dbReference>
<dbReference type="PANTHER" id="PTHR30314:SF3">
    <property type="entry name" value="MITOCHONDRIAL DIVISION PROTEIN FSZA"/>
    <property type="match status" value="1"/>
</dbReference>
<evidence type="ECO:0000256" key="9">
    <source>
        <dbReference type="NCBIfam" id="TIGR00065"/>
    </source>
</evidence>
<comment type="subcellular location">
    <subcellularLocation>
        <location evidence="8">Cytoplasm</location>
    </subcellularLocation>
    <text evidence="8">Assembles at midcell at the inner surface of the cytoplasmic membrane.</text>
</comment>
<dbReference type="SMART" id="SM00864">
    <property type="entry name" value="Tubulin"/>
    <property type="match status" value="1"/>
</dbReference>
<sequence>MPQVKPDVETFARIKVVGVGGSGGSAIHRMMASRIQGVDFVAVNTDAQALHHCQAPRKIHIGKTTTRGLGAGMNPDIGRQAAEESREEIEESLRGSDMVFITCGMGGGTGTGASPIVAEAAKESGALTVAVITRPFSFEGLQRNRIAESGIEELKERVDTIITIPNDRLLTIIDRKTSLINAFEIVDDVLRQAVQGISDLVTLPGIVNVDFADVKAIMKDAGSALMGIGRATGDDRAQEAARAAINSPLLEVSINGAKGVLFNVSGGSDLSMSEVNEAAQIITESIDRDAKVIFGAVIDDKLKKGEIKITVVATGFSAEALAGGKSFMQDAGEFMKAKESMFRKEDTSESVMVKTVKPGSRLFESQVHPLNDEEGDDEFEVPAFIRRKMK</sequence>
<dbReference type="InterPro" id="IPR003008">
    <property type="entry name" value="Tubulin_FtsZ_GTPase"/>
</dbReference>
<evidence type="ECO:0000256" key="3">
    <source>
        <dbReference type="ARBA" id="ARBA00022618"/>
    </source>
</evidence>
<dbReference type="InterPro" id="IPR018316">
    <property type="entry name" value="Tubulin/FtsZ_2-layer-sand-dom"/>
</dbReference>
<comment type="caution">
    <text evidence="8">Lacks conserved residue(s) required for the propagation of feature annotation.</text>
</comment>
<proteinExistence type="inferred from homology"/>
<dbReference type="PANTHER" id="PTHR30314">
    <property type="entry name" value="CELL DIVISION PROTEIN FTSZ-RELATED"/>
    <property type="match status" value="1"/>
</dbReference>
<evidence type="ECO:0000256" key="7">
    <source>
        <dbReference type="ARBA" id="ARBA00023306"/>
    </source>
</evidence>
<dbReference type="GO" id="GO:0005525">
    <property type="term" value="F:GTP binding"/>
    <property type="evidence" value="ECO:0007669"/>
    <property type="project" value="UniProtKB-UniRule"/>
</dbReference>
<feature type="domain" description="Tubulin/FtsZ GTPase" evidence="11">
    <location>
        <begin position="13"/>
        <end position="205"/>
    </location>
</feature>
<evidence type="ECO:0000259" key="12">
    <source>
        <dbReference type="SMART" id="SM00865"/>
    </source>
</evidence>
<feature type="binding site" evidence="8">
    <location>
        <position position="187"/>
    </location>
    <ligand>
        <name>GTP</name>
        <dbReference type="ChEBI" id="CHEBI:37565"/>
    </ligand>
</feature>
<dbReference type="SUPFAM" id="SSF52490">
    <property type="entry name" value="Tubulin nucleotide-binding domain-like"/>
    <property type="match status" value="1"/>
</dbReference>
<comment type="function">
    <text evidence="8 10">Essential cell division protein that forms a contractile ring structure (Z ring) at the future cell division site. The regulation of the ring assembly controls the timing and the location of cell division. One of the functions of the FtsZ ring is to recruit other cell division proteins to the septum to produce a new cell wall between the dividing cells. Binds GTP and shows GTPase activity.</text>
</comment>
<dbReference type="InterPro" id="IPR037103">
    <property type="entry name" value="Tubulin/FtsZ-like_C"/>
</dbReference>
<dbReference type="HAMAP" id="MF_00909">
    <property type="entry name" value="FtsZ"/>
    <property type="match status" value="1"/>
</dbReference>
<comment type="caution">
    <text evidence="13">The sequence shown here is derived from an EMBL/GenBank/DDBJ whole genome shotgun (WGS) entry which is preliminary data.</text>
</comment>
<evidence type="ECO:0000256" key="6">
    <source>
        <dbReference type="ARBA" id="ARBA00023210"/>
    </source>
</evidence>
<gene>
    <name evidence="8 13" type="primary">ftsZ</name>
    <name evidence="13" type="ORF">HYV66_01795</name>
</gene>
<dbReference type="AlphaFoldDB" id="A0A932DSJ6"/>
<keyword evidence="2 8" id="KW-0963">Cytoplasm</keyword>
<evidence type="ECO:0000256" key="4">
    <source>
        <dbReference type="ARBA" id="ARBA00022741"/>
    </source>
</evidence>
<dbReference type="PRINTS" id="PR00423">
    <property type="entry name" value="CELLDVISFTSZ"/>
</dbReference>
<evidence type="ECO:0000313" key="14">
    <source>
        <dbReference type="Proteomes" id="UP000709672"/>
    </source>
</evidence>
<comment type="subunit">
    <text evidence="8">Homodimer. Polymerizes to form a dynamic ring structure in a strictly GTP-dependent manner. Interacts directly with several other division proteins.</text>
</comment>
<dbReference type="InterPro" id="IPR036525">
    <property type="entry name" value="Tubulin/FtsZ_GTPase_sf"/>
</dbReference>
<dbReference type="SUPFAM" id="SSF55307">
    <property type="entry name" value="Tubulin C-terminal domain-like"/>
    <property type="match status" value="1"/>
</dbReference>